<dbReference type="RefSeq" id="WP_006884816.1">
    <property type="nucleotide sequence ID" value="NZ_AOIU01000034.1"/>
</dbReference>
<feature type="transmembrane region" description="Helical" evidence="1">
    <location>
        <begin position="21"/>
        <end position="38"/>
    </location>
</feature>
<comment type="caution">
    <text evidence="2">The sequence shown here is derived from an EMBL/GenBank/DDBJ whole genome shotgun (WGS) entry which is preliminary data.</text>
</comment>
<protein>
    <submittedName>
        <fullName evidence="2">Uncharacterized protein</fullName>
    </submittedName>
</protein>
<organism evidence="2 3">
    <name type="scientific">Halosimplex carlsbadense 2-9-1</name>
    <dbReference type="NCBI Taxonomy" id="797114"/>
    <lineage>
        <taxon>Archaea</taxon>
        <taxon>Methanobacteriati</taxon>
        <taxon>Methanobacteriota</taxon>
        <taxon>Stenosarchaea group</taxon>
        <taxon>Halobacteria</taxon>
        <taxon>Halobacteriales</taxon>
        <taxon>Haloarculaceae</taxon>
        <taxon>Halosimplex</taxon>
    </lineage>
</organism>
<reference evidence="2 3" key="1">
    <citation type="journal article" date="2014" name="PLoS Genet.">
        <title>Phylogenetically driven sequencing of extremely halophilic archaea reveals strategies for static and dynamic osmo-response.</title>
        <authorList>
            <person name="Becker E.A."/>
            <person name="Seitzer P.M."/>
            <person name="Tritt A."/>
            <person name="Larsen D."/>
            <person name="Krusor M."/>
            <person name="Yao A.I."/>
            <person name="Wu D."/>
            <person name="Madern D."/>
            <person name="Eisen J.A."/>
            <person name="Darling A.E."/>
            <person name="Facciotti M.T."/>
        </authorList>
    </citation>
    <scope>NUCLEOTIDE SEQUENCE [LARGE SCALE GENOMIC DNA]</scope>
    <source>
        <strain evidence="2 3">2-9-1</strain>
    </source>
</reference>
<evidence type="ECO:0000313" key="3">
    <source>
        <dbReference type="Proteomes" id="UP000011626"/>
    </source>
</evidence>
<accession>M0CIQ9</accession>
<feature type="transmembrane region" description="Helical" evidence="1">
    <location>
        <begin position="44"/>
        <end position="62"/>
    </location>
</feature>
<sequence length="68" mass="7137">MDPKDIPLVGFVLEFGAQDRVLDAMLLAGPLVVLAMILGGRSPVTTALVGLYVLSFGGYVVYNGVVAR</sequence>
<evidence type="ECO:0000256" key="1">
    <source>
        <dbReference type="SAM" id="Phobius"/>
    </source>
</evidence>
<keyword evidence="1" id="KW-0472">Membrane</keyword>
<name>M0CIQ9_9EURY</name>
<keyword evidence="3" id="KW-1185">Reference proteome</keyword>
<proteinExistence type="predicted"/>
<dbReference type="AlphaFoldDB" id="M0CIQ9"/>
<dbReference type="OrthoDB" id="242212at2157"/>
<keyword evidence="1" id="KW-1133">Transmembrane helix</keyword>
<keyword evidence="1" id="KW-0812">Transmembrane</keyword>
<dbReference type="Proteomes" id="UP000011626">
    <property type="component" value="Unassembled WGS sequence"/>
</dbReference>
<dbReference type="eggNOG" id="arCOG08206">
    <property type="taxonomic scope" value="Archaea"/>
</dbReference>
<dbReference type="STRING" id="797114.C475_15744"/>
<dbReference type="EMBL" id="AOIU01000034">
    <property type="protein sequence ID" value="ELZ23116.1"/>
    <property type="molecule type" value="Genomic_DNA"/>
</dbReference>
<evidence type="ECO:0000313" key="2">
    <source>
        <dbReference type="EMBL" id="ELZ23116.1"/>
    </source>
</evidence>
<gene>
    <name evidence="2" type="ORF">C475_15744</name>
</gene>